<reference evidence="1" key="1">
    <citation type="submission" date="2022-11" db="EMBL/GenBank/DDBJ databases">
        <title>Genome Sequence of Boeremia exigua.</title>
        <authorList>
            <person name="Buettner E."/>
        </authorList>
    </citation>
    <scope>NUCLEOTIDE SEQUENCE</scope>
    <source>
        <strain evidence="1">CU02</strain>
    </source>
</reference>
<dbReference type="Proteomes" id="UP001153331">
    <property type="component" value="Unassembled WGS sequence"/>
</dbReference>
<evidence type="ECO:0000313" key="1">
    <source>
        <dbReference type="EMBL" id="KAJ8113910.1"/>
    </source>
</evidence>
<organism evidence="1 2">
    <name type="scientific">Boeremia exigua</name>
    <dbReference type="NCBI Taxonomy" id="749465"/>
    <lineage>
        <taxon>Eukaryota</taxon>
        <taxon>Fungi</taxon>
        <taxon>Dikarya</taxon>
        <taxon>Ascomycota</taxon>
        <taxon>Pezizomycotina</taxon>
        <taxon>Dothideomycetes</taxon>
        <taxon>Pleosporomycetidae</taxon>
        <taxon>Pleosporales</taxon>
        <taxon>Pleosporineae</taxon>
        <taxon>Didymellaceae</taxon>
        <taxon>Boeremia</taxon>
    </lineage>
</organism>
<keyword evidence="2" id="KW-1185">Reference proteome</keyword>
<accession>A0ACC2IFC7</accession>
<comment type="caution">
    <text evidence="1">The sequence shown here is derived from an EMBL/GenBank/DDBJ whole genome shotgun (WGS) entry which is preliminary data.</text>
</comment>
<name>A0ACC2IFC7_9PLEO</name>
<evidence type="ECO:0000313" key="2">
    <source>
        <dbReference type="Proteomes" id="UP001153331"/>
    </source>
</evidence>
<proteinExistence type="predicted"/>
<sequence length="967" mass="108238">MELQSALNPSKLFSIVSLTGAGWLVTLWIIYRIAIALYNISPFHPLSQFPGPKIAAASYLYEAYYDWWLLGRYGKVIARMHEQYGPIVRINPDELHCSDPAFADEIYAGPGRVRDKWQHQLNTGGAGPVSVTGFSTVDHHLHRARKAPLSKFFSRQQMLKLENEVHDFAQQTANKMLTFAGKGSFDVKEAFNCFTADVMSQYAFGEPMGFIAQEGWEPNFATWVKSFFKSAYMMRHNALGRKMAQVMPLMADYLGEDINAVMRQMNVVIPSYIQQAVKNPENGRVFADLVQSKARPENETLEQTKYRLNGEGFNFLLAGTETTAAILTVFTYWVLAKPEVYARLMKDLDGLSGQNVKWVELEKRPYMWAVLQECLRMMPGVSHRSARAAPQEELVYRSQDGKTEYVIPRNTPIGMTSMINHWNKDLFPNPDEFLPERWLINGQPDYQLQKKLIAFGKGSRSCIGENLAYCELYLMSALMAFHIIPRSKLVDTTVEDISYDHDLIVVQTKKGSISYSTANNSDQAGTTSRNIAARELARSPFTATIWNRISLFAGFDCPTSEGPPPFVGCVDAPVLRCVLLLAPKQRELCTATARFELFAAAQYCDVDARHDHKRMRSIKLRVWGLSTFVTTRPYSFQAVRNFRPEHVSAASVAAKLSRQPLNGFHCPQDGSDMLSVQFTDCVAATFEGTMNPNRESPITLIVADDDDPWNGLAHHIDNWEEYHVNSASSSATVSAVSSSSAEFTSHEPSIITKPTSYGTNYPTYVHRDEGKVIAAYAPSLSASHGSGSEGEIELDDALNTTLFGTGAWSSSQEAQGQCLRKRENTRNRLSDALPNRLKKPPIIIHQSKRNVGSVSEDVISVSPDTGAPTRAGRRCLLYRVPPQHYTVLGLICLIILTVAISGITVHHTDRAKRALRKRTMFVNIILVSFETVITMLAARRSLLEALFLVLFPLITGFMFLLHIDDLT</sequence>
<gene>
    <name evidence="1" type="ORF">OPT61_g4081</name>
</gene>
<dbReference type="EMBL" id="JAPHNI010000224">
    <property type="protein sequence ID" value="KAJ8113910.1"/>
    <property type="molecule type" value="Genomic_DNA"/>
</dbReference>
<protein>
    <submittedName>
        <fullName evidence="1">Uncharacterized protein</fullName>
    </submittedName>
</protein>